<name>A0A8S5S354_9CAUD</name>
<reference evidence="2" key="1">
    <citation type="journal article" date="2021" name="Proc. Natl. Acad. Sci. U.S.A.">
        <title>A Catalog of Tens of Thousands of Viruses from Human Metagenomes Reveals Hidden Associations with Chronic Diseases.</title>
        <authorList>
            <person name="Tisza M.J."/>
            <person name="Buck C.B."/>
        </authorList>
    </citation>
    <scope>NUCLEOTIDE SEQUENCE</scope>
    <source>
        <strain evidence="2">CtBLh2</strain>
    </source>
</reference>
<dbReference type="GO" id="GO:0005524">
    <property type="term" value="F:ATP binding"/>
    <property type="evidence" value="ECO:0007669"/>
    <property type="project" value="InterPro"/>
</dbReference>
<feature type="domain" description="Protein kinase" evidence="1">
    <location>
        <begin position="16"/>
        <end position="255"/>
    </location>
</feature>
<dbReference type="GO" id="GO:0004672">
    <property type="term" value="F:protein kinase activity"/>
    <property type="evidence" value="ECO:0007669"/>
    <property type="project" value="InterPro"/>
</dbReference>
<dbReference type="Pfam" id="PF06293">
    <property type="entry name" value="Kdo"/>
    <property type="match status" value="1"/>
</dbReference>
<keyword evidence="2" id="KW-0418">Kinase</keyword>
<sequence length="255" mass="29729">MRLHLDPSHKGLHEFVKKLPTLFERGEGTVLHAGRNTIRLLAQEGELLAAKRFRQPGALQGILYAHIRRSKARRSFEHAVRLISLGIGTPQPVAWSEYRRKGRLTDSFYVSRYSDLKPLSEFAARFPDTASRPVLDAFARFVAELHEKGIDHRDFNQGNILCGYSPEKGQWRFELIDINRMRFLDRPLTPRQCMINLRRLSCPAPAFLYILDRYAEVRGWNIDDTLLRGIFFRLAFDRQRALKKRFLRRKKPASV</sequence>
<proteinExistence type="predicted"/>
<evidence type="ECO:0000259" key="1">
    <source>
        <dbReference type="PROSITE" id="PS50011"/>
    </source>
</evidence>
<dbReference type="EMBL" id="BK032514">
    <property type="protein sequence ID" value="DAF45143.1"/>
    <property type="molecule type" value="Genomic_DNA"/>
</dbReference>
<keyword evidence="2" id="KW-0808">Transferase</keyword>
<dbReference type="Gene3D" id="1.10.510.10">
    <property type="entry name" value="Transferase(Phosphotransferase) domain 1"/>
    <property type="match status" value="1"/>
</dbReference>
<dbReference type="InterPro" id="IPR000719">
    <property type="entry name" value="Prot_kinase_dom"/>
</dbReference>
<organism evidence="2">
    <name type="scientific">Siphoviridae sp. ctBLh2</name>
    <dbReference type="NCBI Taxonomy" id="2827803"/>
    <lineage>
        <taxon>Viruses</taxon>
        <taxon>Duplodnaviria</taxon>
        <taxon>Heunggongvirae</taxon>
        <taxon>Uroviricota</taxon>
        <taxon>Caudoviricetes</taxon>
    </lineage>
</organism>
<dbReference type="InterPro" id="IPR011009">
    <property type="entry name" value="Kinase-like_dom_sf"/>
</dbReference>
<protein>
    <submittedName>
        <fullName evidence="2">Lipopolysaccharide kinase (Kdo/WaaP) family</fullName>
    </submittedName>
</protein>
<dbReference type="PROSITE" id="PS50011">
    <property type="entry name" value="PROTEIN_KINASE_DOM"/>
    <property type="match status" value="1"/>
</dbReference>
<evidence type="ECO:0000313" key="2">
    <source>
        <dbReference type="EMBL" id="DAF45143.1"/>
    </source>
</evidence>
<dbReference type="SUPFAM" id="SSF56112">
    <property type="entry name" value="Protein kinase-like (PK-like)"/>
    <property type="match status" value="1"/>
</dbReference>
<accession>A0A8S5S354</accession>